<evidence type="ECO:0000256" key="1">
    <source>
        <dbReference type="ARBA" id="ARBA00006611"/>
    </source>
</evidence>
<proteinExistence type="inferred from homology"/>
<dbReference type="Pfam" id="PF00437">
    <property type="entry name" value="T2SSE"/>
    <property type="match status" value="1"/>
</dbReference>
<evidence type="ECO:0000313" key="3">
    <source>
        <dbReference type="EMBL" id="THG37290.1"/>
    </source>
</evidence>
<reference evidence="3 4" key="1">
    <citation type="submission" date="2019-04" db="EMBL/GenBank/DDBJ databases">
        <title>Microbes associate with the intestines of laboratory mice.</title>
        <authorList>
            <person name="Navarre W."/>
            <person name="Wong E."/>
            <person name="Huang K.C."/>
            <person name="Tropini C."/>
            <person name="Ng K."/>
            <person name="Yu B."/>
        </authorList>
    </citation>
    <scope>NUCLEOTIDE SEQUENCE [LARGE SCALE GENOMIC DNA]</scope>
    <source>
        <strain evidence="3 4">NM80_B27</strain>
    </source>
</reference>
<protein>
    <submittedName>
        <fullName evidence="3">CpaF family protein</fullName>
    </submittedName>
</protein>
<sequence length="443" mass="49048">MSLLERVQAIEDERRGEDDGRVRIGIETLRSAVGEIVPLDRVAAMADESPERARNEVRAACRRAAMHDPWRTLDPLVFRGLVNGLIDTIFGFGPLDALIHDEAVTEIMVNGTHSVYVERNGRLELASVKFESDDQVRALIDRILGPLGRRIDESSPLVSARLPQGHRVHAVVPPLAIDGPCLTIRSFTRKPLSLVQLRNLGSFDETVEQFLVWAVSARKSMAVAGGTGSGKTTLLNALSFHISFGERIITIEDAAELKFDEHPHVVRLEARAANAEGTGEVTIRELVANALRMRPDRIIVGECRSEEAIDMLQAMNTGHDGSLTTLHANSPREAVDRLVTMVRYGVELPVDAIEAQIGNAFDLVIQTSRRPDGTRCVAEIASMAFDADRRRCALTTLYRREMGQQAGRWFDYPAWIDDLPAAAVADKKEVKQWIRSLDIRLSA</sequence>
<dbReference type="CDD" id="cd01130">
    <property type="entry name" value="VirB11-like_ATPase"/>
    <property type="match status" value="1"/>
</dbReference>
<gene>
    <name evidence="3" type="ORF">E5986_05880</name>
</gene>
<accession>A0A4S4G1D0</accession>
<dbReference type="PANTHER" id="PTHR30486">
    <property type="entry name" value="TWITCHING MOTILITY PROTEIN PILT"/>
    <property type="match status" value="1"/>
</dbReference>
<dbReference type="InterPro" id="IPR050921">
    <property type="entry name" value="T4SS_GSP_E_ATPase"/>
</dbReference>
<organism evidence="3 4">
    <name type="scientific">Adlercreutzia caecimuris</name>
    <dbReference type="NCBI Taxonomy" id="671266"/>
    <lineage>
        <taxon>Bacteria</taxon>
        <taxon>Bacillati</taxon>
        <taxon>Actinomycetota</taxon>
        <taxon>Coriobacteriia</taxon>
        <taxon>Eggerthellales</taxon>
        <taxon>Eggerthellaceae</taxon>
        <taxon>Adlercreutzia</taxon>
    </lineage>
</organism>
<comment type="caution">
    <text evidence="3">The sequence shown here is derived from an EMBL/GenBank/DDBJ whole genome shotgun (WGS) entry which is preliminary data.</text>
</comment>
<dbReference type="InterPro" id="IPR001482">
    <property type="entry name" value="T2SS/T4SS_dom"/>
</dbReference>
<dbReference type="InterPro" id="IPR027417">
    <property type="entry name" value="P-loop_NTPase"/>
</dbReference>
<dbReference type="EMBL" id="SSTJ01000006">
    <property type="protein sequence ID" value="THG37290.1"/>
    <property type="molecule type" value="Genomic_DNA"/>
</dbReference>
<evidence type="ECO:0000259" key="2">
    <source>
        <dbReference type="Pfam" id="PF00437"/>
    </source>
</evidence>
<dbReference type="SUPFAM" id="SSF52540">
    <property type="entry name" value="P-loop containing nucleoside triphosphate hydrolases"/>
    <property type="match status" value="1"/>
</dbReference>
<feature type="domain" description="Bacterial type II secretion system protein E" evidence="2">
    <location>
        <begin position="92"/>
        <end position="356"/>
    </location>
</feature>
<dbReference type="Gene3D" id="3.30.450.380">
    <property type="match status" value="1"/>
</dbReference>
<dbReference type="RefSeq" id="WP_136434184.1">
    <property type="nucleotide sequence ID" value="NZ_SSTJ01000006.1"/>
</dbReference>
<dbReference type="Proteomes" id="UP000308978">
    <property type="component" value="Unassembled WGS sequence"/>
</dbReference>
<dbReference type="PANTHER" id="PTHR30486:SF15">
    <property type="entry name" value="TYPE II_IV SECRETION SYSTEM ATPASE"/>
    <property type="match status" value="1"/>
</dbReference>
<dbReference type="AlphaFoldDB" id="A0A4S4G1D0"/>
<dbReference type="Gene3D" id="3.40.50.300">
    <property type="entry name" value="P-loop containing nucleotide triphosphate hydrolases"/>
    <property type="match status" value="1"/>
</dbReference>
<evidence type="ECO:0000313" key="4">
    <source>
        <dbReference type="Proteomes" id="UP000308978"/>
    </source>
</evidence>
<dbReference type="GO" id="GO:0016887">
    <property type="term" value="F:ATP hydrolysis activity"/>
    <property type="evidence" value="ECO:0007669"/>
    <property type="project" value="InterPro"/>
</dbReference>
<comment type="similarity">
    <text evidence="1">Belongs to the GSP E family.</text>
</comment>
<name>A0A4S4G1D0_9ACTN</name>